<sequence length="90" mass="10327">MFFAYPDKKNFKSVMSGDLGSHGIGSPFHSNAWGIFHLNLSQFQNPVWRALLLGNDIGFLDLYLRKCEKILSLKAVYKKNLQKKFSFIEA</sequence>
<protein>
    <submittedName>
        <fullName evidence="1">Uncharacterized protein</fullName>
    </submittedName>
</protein>
<organism evidence="1 2">
    <name type="scientific">Araneus ventricosus</name>
    <name type="common">Orbweaver spider</name>
    <name type="synonym">Epeira ventricosa</name>
    <dbReference type="NCBI Taxonomy" id="182803"/>
    <lineage>
        <taxon>Eukaryota</taxon>
        <taxon>Metazoa</taxon>
        <taxon>Ecdysozoa</taxon>
        <taxon>Arthropoda</taxon>
        <taxon>Chelicerata</taxon>
        <taxon>Arachnida</taxon>
        <taxon>Araneae</taxon>
        <taxon>Araneomorphae</taxon>
        <taxon>Entelegynae</taxon>
        <taxon>Araneoidea</taxon>
        <taxon>Araneidae</taxon>
        <taxon>Araneus</taxon>
    </lineage>
</organism>
<reference evidence="1 2" key="1">
    <citation type="journal article" date="2019" name="Sci. Rep.">
        <title>Orb-weaving spider Araneus ventricosus genome elucidates the spidroin gene catalogue.</title>
        <authorList>
            <person name="Kono N."/>
            <person name="Nakamura H."/>
            <person name="Ohtoshi R."/>
            <person name="Moran D.A.P."/>
            <person name="Shinohara A."/>
            <person name="Yoshida Y."/>
            <person name="Fujiwara M."/>
            <person name="Mori M."/>
            <person name="Tomita M."/>
            <person name="Arakawa K."/>
        </authorList>
    </citation>
    <scope>NUCLEOTIDE SEQUENCE [LARGE SCALE GENOMIC DNA]</scope>
</reference>
<keyword evidence="2" id="KW-1185">Reference proteome</keyword>
<dbReference type="AlphaFoldDB" id="A0A4Y2BDG6"/>
<name>A0A4Y2BDG6_ARAVE</name>
<gene>
    <name evidence="1" type="ORF">AVEN_225924_1</name>
</gene>
<dbReference type="Proteomes" id="UP000499080">
    <property type="component" value="Unassembled WGS sequence"/>
</dbReference>
<dbReference type="EMBL" id="BGPR01000064">
    <property type="protein sequence ID" value="GBL89415.1"/>
    <property type="molecule type" value="Genomic_DNA"/>
</dbReference>
<evidence type="ECO:0000313" key="1">
    <source>
        <dbReference type="EMBL" id="GBL89415.1"/>
    </source>
</evidence>
<accession>A0A4Y2BDG6</accession>
<evidence type="ECO:0000313" key="2">
    <source>
        <dbReference type="Proteomes" id="UP000499080"/>
    </source>
</evidence>
<proteinExistence type="predicted"/>
<comment type="caution">
    <text evidence="1">The sequence shown here is derived from an EMBL/GenBank/DDBJ whole genome shotgun (WGS) entry which is preliminary data.</text>
</comment>